<evidence type="ECO:0000256" key="4">
    <source>
        <dbReference type="PROSITE-ProRule" id="PRU00175"/>
    </source>
</evidence>
<dbReference type="CDD" id="cd16449">
    <property type="entry name" value="RING-HC"/>
    <property type="match status" value="1"/>
</dbReference>
<dbReference type="PANTHER" id="PTHR10131">
    <property type="entry name" value="TNF RECEPTOR ASSOCIATED FACTOR"/>
    <property type="match status" value="1"/>
</dbReference>
<feature type="domain" description="RING-type" evidence="6">
    <location>
        <begin position="18"/>
        <end position="58"/>
    </location>
</feature>
<dbReference type="InterPro" id="IPR001841">
    <property type="entry name" value="Znf_RING"/>
</dbReference>
<proteinExistence type="predicted"/>
<protein>
    <recommendedName>
        <fullName evidence="6">RING-type domain-containing protein</fullName>
    </recommendedName>
</protein>
<reference evidence="7 8" key="1">
    <citation type="submission" date="2024-04" db="EMBL/GenBank/DDBJ databases">
        <title>genome sequences of Mucor flavus KT1a and Helicostylum pulchrum KT1b strains isolated from the surface of a dry-aged beef.</title>
        <authorList>
            <person name="Toyotome T."/>
            <person name="Hosono M."/>
            <person name="Torimaru M."/>
            <person name="Fukuda K."/>
            <person name="Mikami N."/>
        </authorList>
    </citation>
    <scope>NUCLEOTIDE SEQUENCE [LARGE SCALE GENOMIC DNA]</scope>
    <source>
        <strain evidence="7 8">KT1a</strain>
    </source>
</reference>
<evidence type="ECO:0000256" key="1">
    <source>
        <dbReference type="ARBA" id="ARBA00022723"/>
    </source>
</evidence>
<dbReference type="Proteomes" id="UP001473302">
    <property type="component" value="Unassembled WGS sequence"/>
</dbReference>
<evidence type="ECO:0000256" key="3">
    <source>
        <dbReference type="ARBA" id="ARBA00022833"/>
    </source>
</evidence>
<dbReference type="EMBL" id="BAABUK010000009">
    <property type="protein sequence ID" value="GAA5811313.1"/>
    <property type="molecule type" value="Genomic_DNA"/>
</dbReference>
<evidence type="ECO:0000313" key="8">
    <source>
        <dbReference type="Proteomes" id="UP001473302"/>
    </source>
</evidence>
<evidence type="ECO:0000313" key="7">
    <source>
        <dbReference type="EMBL" id="GAA5811313.1"/>
    </source>
</evidence>
<dbReference type="PANTHER" id="PTHR10131:SF94">
    <property type="entry name" value="TNF RECEPTOR-ASSOCIATED FACTOR 4"/>
    <property type="match status" value="1"/>
</dbReference>
<evidence type="ECO:0000259" key="6">
    <source>
        <dbReference type="PROSITE" id="PS50089"/>
    </source>
</evidence>
<keyword evidence="3" id="KW-0862">Zinc</keyword>
<dbReference type="InterPro" id="IPR013083">
    <property type="entry name" value="Znf_RING/FYVE/PHD"/>
</dbReference>
<evidence type="ECO:0000256" key="5">
    <source>
        <dbReference type="SAM" id="MobiDB-lite"/>
    </source>
</evidence>
<feature type="compositionally biased region" description="Low complexity" evidence="5">
    <location>
        <begin position="386"/>
        <end position="416"/>
    </location>
</feature>
<dbReference type="Gene3D" id="3.30.40.10">
    <property type="entry name" value="Zinc/RING finger domain, C3HC4 (zinc finger)"/>
    <property type="match status" value="2"/>
</dbReference>
<keyword evidence="1" id="KW-0479">Metal-binding</keyword>
<dbReference type="InterPro" id="IPR018957">
    <property type="entry name" value="Znf_C3HC4_RING-type"/>
</dbReference>
<keyword evidence="8" id="KW-1185">Reference proteome</keyword>
<keyword evidence="2 4" id="KW-0863">Zinc-finger</keyword>
<name>A0ABP9YWS3_9FUNG</name>
<dbReference type="PROSITE" id="PS50089">
    <property type="entry name" value="ZF_RING_2"/>
    <property type="match status" value="1"/>
</dbReference>
<dbReference type="SUPFAM" id="SSF49599">
    <property type="entry name" value="TRAF domain-like"/>
    <property type="match status" value="2"/>
</dbReference>
<accession>A0ABP9YWS3</accession>
<feature type="region of interest" description="Disordered" evidence="5">
    <location>
        <begin position="376"/>
        <end position="418"/>
    </location>
</feature>
<gene>
    <name evidence="7" type="ORF">MFLAVUS_004746</name>
</gene>
<organism evidence="7 8">
    <name type="scientific">Mucor flavus</name>
    <dbReference type="NCBI Taxonomy" id="439312"/>
    <lineage>
        <taxon>Eukaryota</taxon>
        <taxon>Fungi</taxon>
        <taxon>Fungi incertae sedis</taxon>
        <taxon>Mucoromycota</taxon>
        <taxon>Mucoromycotina</taxon>
        <taxon>Mucoromycetes</taxon>
        <taxon>Mucorales</taxon>
        <taxon>Mucorineae</taxon>
        <taxon>Mucoraceae</taxon>
        <taxon>Mucor</taxon>
    </lineage>
</organism>
<comment type="caution">
    <text evidence="7">The sequence shown here is derived from an EMBL/GenBank/DDBJ whole genome shotgun (WGS) entry which is preliminary data.</text>
</comment>
<dbReference type="SUPFAM" id="SSF57850">
    <property type="entry name" value="RING/U-box"/>
    <property type="match status" value="1"/>
</dbReference>
<sequence>MNKKVNLLLDEPCPELLCGICSDVLEDPVQVHCPEDHMFCSKCINSHVEYGQATCPICFTVLDKNSFQLSKFVTRQIGRLRIQCCYADNGCIWQGLFSDNHITECEYKPCVCPNRINGCTVENLSLQSKQEHIKVCLFQELTCPNNILTCQPFLRRDISLHETQCASYQCPYATEGCPFIATLPQVNIHCEGYCGRIHKKVHDLELECKRLNSLIQDFTIGLNIKLPSTPEDMKQHDTSMDEMALFHQMLNGDPFGSLDLNTKANDPNDHNNTPMDINSLQDLSFLDSVFDTATSPQPLQFIPPVNVPKRTTHGKKIRYSKNVRLAHSALRIARQRTASNTTNPSNDAILNNLDIAKQKSQITFKNMDDVTEFLNASEPKKESKKATPSSPPNTSSSSTTTAAAATATTLTATSTSVPKRRPMFILASSYLSNYNTNNDKPL</sequence>
<dbReference type="Pfam" id="PF00097">
    <property type="entry name" value="zf-C3HC4"/>
    <property type="match status" value="1"/>
</dbReference>
<evidence type="ECO:0000256" key="2">
    <source>
        <dbReference type="ARBA" id="ARBA00022771"/>
    </source>
</evidence>